<dbReference type="Proteomes" id="UP000308705">
    <property type="component" value="Unassembled WGS sequence"/>
</dbReference>
<organism evidence="1 2">
    <name type="scientific">Herbidospora galbida</name>
    <dbReference type="NCBI Taxonomy" id="2575442"/>
    <lineage>
        <taxon>Bacteria</taxon>
        <taxon>Bacillati</taxon>
        <taxon>Actinomycetota</taxon>
        <taxon>Actinomycetes</taxon>
        <taxon>Streptosporangiales</taxon>
        <taxon>Streptosporangiaceae</taxon>
        <taxon>Herbidospora</taxon>
    </lineage>
</organism>
<comment type="caution">
    <text evidence="1">The sequence shown here is derived from an EMBL/GenBank/DDBJ whole genome shotgun (WGS) entry which is preliminary data.</text>
</comment>
<accession>A0A4U3MAK0</accession>
<proteinExistence type="predicted"/>
<keyword evidence="2" id="KW-1185">Reference proteome</keyword>
<evidence type="ECO:0000313" key="2">
    <source>
        <dbReference type="Proteomes" id="UP000308705"/>
    </source>
</evidence>
<reference evidence="1 2" key="1">
    <citation type="submission" date="2019-04" db="EMBL/GenBank/DDBJ databases">
        <title>Herbidospora sp. NEAU-GS14.nov., a novel actinomycete isolated from soil.</title>
        <authorList>
            <person name="Han L."/>
        </authorList>
    </citation>
    <scope>NUCLEOTIDE SEQUENCE [LARGE SCALE GENOMIC DNA]</scope>
    <source>
        <strain evidence="1 2">NEAU-GS14</strain>
    </source>
</reference>
<dbReference type="InterPro" id="IPR012337">
    <property type="entry name" value="RNaseH-like_sf"/>
</dbReference>
<sequence length="195" mass="22753">MFVLVGIDFEFLETWDRDNGTGGIHLISVGLVAEDGRTYYAVNAEMPYIAVWQHLWLRHNVVPHLPLREAPNEFQWLNQDHRDVKGLDRIAWEIRRFIQNTPDPLLVGYYSGFDTVRLAWMFGVMVDKPDEIPMWLYDIKQQAFDLGIKVLPDNNNLEHHALADAQWNLKTKLWLDERAEQQRLALIRSGMPSAD</sequence>
<dbReference type="InterPro" id="IPR036397">
    <property type="entry name" value="RNaseH_sf"/>
</dbReference>
<dbReference type="AlphaFoldDB" id="A0A4U3MAK0"/>
<dbReference type="OrthoDB" id="4640719at2"/>
<name>A0A4U3MAK0_9ACTN</name>
<protein>
    <submittedName>
        <fullName evidence="1">Uncharacterized protein</fullName>
    </submittedName>
</protein>
<dbReference type="Gene3D" id="3.30.420.10">
    <property type="entry name" value="Ribonuclease H-like superfamily/Ribonuclease H"/>
    <property type="match status" value="1"/>
</dbReference>
<evidence type="ECO:0000313" key="1">
    <source>
        <dbReference type="EMBL" id="TKK84596.1"/>
    </source>
</evidence>
<dbReference type="SUPFAM" id="SSF53098">
    <property type="entry name" value="Ribonuclease H-like"/>
    <property type="match status" value="1"/>
</dbReference>
<gene>
    <name evidence="1" type="ORF">FDA94_28620</name>
</gene>
<dbReference type="EMBL" id="SZQA01000033">
    <property type="protein sequence ID" value="TKK84596.1"/>
    <property type="molecule type" value="Genomic_DNA"/>
</dbReference>
<dbReference type="GO" id="GO:0003676">
    <property type="term" value="F:nucleic acid binding"/>
    <property type="evidence" value="ECO:0007669"/>
    <property type="project" value="InterPro"/>
</dbReference>